<evidence type="ECO:0000256" key="2">
    <source>
        <dbReference type="ARBA" id="ARBA00010752"/>
    </source>
</evidence>
<evidence type="ECO:0000313" key="14">
    <source>
        <dbReference type="EMBL" id="MBK1856017.1"/>
    </source>
</evidence>
<dbReference type="PANTHER" id="PTHR30478">
    <property type="entry name" value="DNA POLYMERASE III SUBUNIT BETA"/>
    <property type="match status" value="1"/>
</dbReference>
<name>A0AAE2V8T8_9BACT</name>
<evidence type="ECO:0000259" key="13">
    <source>
        <dbReference type="Pfam" id="PF02768"/>
    </source>
</evidence>
<comment type="subcellular location">
    <subcellularLocation>
        <location evidence="1 10">Cytoplasm</location>
    </subcellularLocation>
</comment>
<dbReference type="RefSeq" id="WP_309490629.1">
    <property type="nucleotide sequence ID" value="NZ_JAENIG010000009.1"/>
</dbReference>
<evidence type="ECO:0000256" key="1">
    <source>
        <dbReference type="ARBA" id="ARBA00004496"/>
    </source>
</evidence>
<dbReference type="GO" id="GO:0003887">
    <property type="term" value="F:DNA-directed DNA polymerase activity"/>
    <property type="evidence" value="ECO:0007669"/>
    <property type="project" value="UniProtKB-UniRule"/>
</dbReference>
<dbReference type="Pfam" id="PF00712">
    <property type="entry name" value="DNA_pol3_beta"/>
    <property type="match status" value="1"/>
</dbReference>
<dbReference type="EMBL" id="JAENIG010000009">
    <property type="protein sequence ID" value="MBK1856017.1"/>
    <property type="molecule type" value="Genomic_DNA"/>
</dbReference>
<gene>
    <name evidence="14" type="primary">dnaN</name>
    <name evidence="14" type="ORF">JIN83_13675</name>
</gene>
<keyword evidence="4 10" id="KW-0963">Cytoplasm</keyword>
<organism evidence="14 15">
    <name type="scientific">Oceaniferula flava</name>
    <dbReference type="NCBI Taxonomy" id="2800421"/>
    <lineage>
        <taxon>Bacteria</taxon>
        <taxon>Pseudomonadati</taxon>
        <taxon>Verrucomicrobiota</taxon>
        <taxon>Verrucomicrobiia</taxon>
        <taxon>Verrucomicrobiales</taxon>
        <taxon>Verrucomicrobiaceae</taxon>
        <taxon>Oceaniferula</taxon>
    </lineage>
</organism>
<keyword evidence="15" id="KW-1185">Reference proteome</keyword>
<evidence type="ECO:0000256" key="7">
    <source>
        <dbReference type="ARBA" id="ARBA00022705"/>
    </source>
</evidence>
<dbReference type="GO" id="GO:0009360">
    <property type="term" value="C:DNA polymerase III complex"/>
    <property type="evidence" value="ECO:0007669"/>
    <property type="project" value="InterPro"/>
</dbReference>
<comment type="subunit">
    <text evidence="10">Forms a ring-shaped head-to-tail homodimer around DNA.</text>
</comment>
<comment type="caution">
    <text evidence="14">The sequence shown here is derived from an EMBL/GenBank/DDBJ whole genome shotgun (WGS) entry which is preliminary data.</text>
</comment>
<accession>A0AAE2V8T8</accession>
<evidence type="ECO:0000256" key="4">
    <source>
        <dbReference type="ARBA" id="ARBA00022490"/>
    </source>
</evidence>
<keyword evidence="7 10" id="KW-0235">DNA replication</keyword>
<sequence>MKFSISKEAFLDALQQVQHVVSNRATLPILSNVLIEAADGKLKLTTTDLDVGVSGSVEANIEKEGTTTLPVKRLVSIIRELPASEVEVSVDGKNHASIKCGPSFFKIIGLGEDEFPPLPKFEDSTEFKIAQSVLHDAIKKTSYAISTDETRYVLNGIYVSFREGKMTFVATDGRRLAMVENELEYPASNETDIIVPSKAVGELQRMLGGEGDALVRLSGNQISFEIGDSIIVSKLIEGNYPNYKQVIPGERKERITINREEFLNTVRRISLLTSESSNSVKLTFSKGSIDVQANSKDIGEAKEPIVADYDGDEFAIAFNPEFLMAPLKNLGEESVYLDLIDGMSPGVIRIDSSFLYVIMPMRVSA</sequence>
<evidence type="ECO:0000256" key="5">
    <source>
        <dbReference type="ARBA" id="ARBA00022679"/>
    </source>
</evidence>
<keyword evidence="9" id="KW-0238">DNA-binding</keyword>
<evidence type="ECO:0000259" key="12">
    <source>
        <dbReference type="Pfam" id="PF02767"/>
    </source>
</evidence>
<dbReference type="GO" id="GO:0006271">
    <property type="term" value="P:DNA strand elongation involved in DNA replication"/>
    <property type="evidence" value="ECO:0007669"/>
    <property type="project" value="TreeGrafter"/>
</dbReference>
<evidence type="ECO:0000256" key="6">
    <source>
        <dbReference type="ARBA" id="ARBA00022695"/>
    </source>
</evidence>
<keyword evidence="8 10" id="KW-0239">DNA-directed DNA polymerase</keyword>
<keyword evidence="6 10" id="KW-0548">Nucleotidyltransferase</keyword>
<dbReference type="Gene3D" id="3.70.10.10">
    <property type="match status" value="1"/>
</dbReference>
<dbReference type="GO" id="GO:0008408">
    <property type="term" value="F:3'-5' exonuclease activity"/>
    <property type="evidence" value="ECO:0007669"/>
    <property type="project" value="InterPro"/>
</dbReference>
<keyword evidence="5 10" id="KW-0808">Transferase</keyword>
<dbReference type="PIRSF" id="PIRSF000804">
    <property type="entry name" value="DNA_pol_III_b"/>
    <property type="match status" value="1"/>
</dbReference>
<protein>
    <recommendedName>
        <fullName evidence="3 10">Beta sliding clamp</fullName>
    </recommendedName>
</protein>
<dbReference type="Gene3D" id="3.10.150.10">
    <property type="entry name" value="DNA Polymerase III, subunit A, domain 2"/>
    <property type="match status" value="1"/>
</dbReference>
<dbReference type="Proteomes" id="UP000634206">
    <property type="component" value="Unassembled WGS sequence"/>
</dbReference>
<dbReference type="SMART" id="SM00480">
    <property type="entry name" value="POL3Bc"/>
    <property type="match status" value="1"/>
</dbReference>
<proteinExistence type="inferred from homology"/>
<reference evidence="14" key="1">
    <citation type="submission" date="2021-01" db="EMBL/GenBank/DDBJ databases">
        <title>Modified the classification status of verrucomicrobia.</title>
        <authorList>
            <person name="Feng X."/>
        </authorList>
    </citation>
    <scope>NUCLEOTIDE SEQUENCE</scope>
    <source>
        <strain evidence="14">5K15</strain>
    </source>
</reference>
<dbReference type="AlphaFoldDB" id="A0AAE2V8T8"/>
<feature type="domain" description="DNA polymerase III beta sliding clamp C-terminal" evidence="13">
    <location>
        <begin position="244"/>
        <end position="362"/>
    </location>
</feature>
<dbReference type="InterPro" id="IPR001001">
    <property type="entry name" value="DNA_polIII_beta"/>
</dbReference>
<feature type="domain" description="DNA polymerase III beta sliding clamp N-terminal" evidence="11">
    <location>
        <begin position="1"/>
        <end position="119"/>
    </location>
</feature>
<dbReference type="CDD" id="cd00140">
    <property type="entry name" value="beta_clamp"/>
    <property type="match status" value="1"/>
</dbReference>
<dbReference type="InterPro" id="IPR022634">
    <property type="entry name" value="DNA_polIII_beta_N"/>
</dbReference>
<evidence type="ECO:0000256" key="10">
    <source>
        <dbReference type="PIRNR" id="PIRNR000804"/>
    </source>
</evidence>
<evidence type="ECO:0000259" key="11">
    <source>
        <dbReference type="Pfam" id="PF00712"/>
    </source>
</evidence>
<feature type="domain" description="DNA polymerase III beta sliding clamp central" evidence="12">
    <location>
        <begin position="129"/>
        <end position="242"/>
    </location>
</feature>
<dbReference type="InterPro" id="IPR022635">
    <property type="entry name" value="DNA_polIII_beta_C"/>
</dbReference>
<evidence type="ECO:0000256" key="9">
    <source>
        <dbReference type="ARBA" id="ARBA00023125"/>
    </source>
</evidence>
<dbReference type="NCBIfam" id="TIGR00663">
    <property type="entry name" value="dnan"/>
    <property type="match status" value="1"/>
</dbReference>
<dbReference type="InterPro" id="IPR046938">
    <property type="entry name" value="DNA_clamp_sf"/>
</dbReference>
<evidence type="ECO:0000256" key="8">
    <source>
        <dbReference type="ARBA" id="ARBA00022932"/>
    </source>
</evidence>
<dbReference type="GO" id="GO:0003677">
    <property type="term" value="F:DNA binding"/>
    <property type="evidence" value="ECO:0007669"/>
    <property type="project" value="UniProtKB-UniRule"/>
</dbReference>
<comment type="similarity">
    <text evidence="2 10">Belongs to the beta sliding clamp family.</text>
</comment>
<dbReference type="InterPro" id="IPR022637">
    <property type="entry name" value="DNA_polIII_beta_cen"/>
</dbReference>
<dbReference type="PANTHER" id="PTHR30478:SF0">
    <property type="entry name" value="BETA SLIDING CLAMP"/>
    <property type="match status" value="1"/>
</dbReference>
<comment type="function">
    <text evidence="10">Confers DNA tethering and processivity to DNA polymerases and other proteins. Acts as a clamp, forming a ring around DNA (a reaction catalyzed by the clamp-loading complex) which diffuses in an ATP-independent manner freely and bidirectionally along dsDNA. Initially characterized for its ability to contact the catalytic subunit of DNA polymerase III (Pol III), a complex, multichain enzyme responsible for most of the replicative synthesis in bacteria; Pol III exhibits 3'-5' exonuclease proofreading activity. The beta chain is required for initiation of replication as well as for processivity of DNA replication.</text>
</comment>
<evidence type="ECO:0000313" key="15">
    <source>
        <dbReference type="Proteomes" id="UP000634206"/>
    </source>
</evidence>
<dbReference type="SUPFAM" id="SSF55979">
    <property type="entry name" value="DNA clamp"/>
    <property type="match status" value="3"/>
</dbReference>
<dbReference type="GO" id="GO:0005737">
    <property type="term" value="C:cytoplasm"/>
    <property type="evidence" value="ECO:0007669"/>
    <property type="project" value="UniProtKB-SubCell"/>
</dbReference>
<dbReference type="Pfam" id="PF02767">
    <property type="entry name" value="DNA_pol3_beta_2"/>
    <property type="match status" value="1"/>
</dbReference>
<dbReference type="Pfam" id="PF02768">
    <property type="entry name" value="DNA_pol3_beta_3"/>
    <property type="match status" value="1"/>
</dbReference>
<evidence type="ECO:0000256" key="3">
    <source>
        <dbReference type="ARBA" id="ARBA00021035"/>
    </source>
</evidence>